<dbReference type="AlphaFoldDB" id="A0A024GF45"/>
<dbReference type="OrthoDB" id="72396at2759"/>
<feature type="compositionally biased region" description="Low complexity" evidence="1">
    <location>
        <begin position="211"/>
        <end position="226"/>
    </location>
</feature>
<accession>A0A024GF45</accession>
<dbReference type="EMBL" id="CAIX01000095">
    <property type="protein sequence ID" value="CCI45322.1"/>
    <property type="molecule type" value="Genomic_DNA"/>
</dbReference>
<proteinExistence type="predicted"/>
<keyword evidence="3" id="KW-1185">Reference proteome</keyword>
<evidence type="ECO:0000256" key="1">
    <source>
        <dbReference type="SAM" id="MobiDB-lite"/>
    </source>
</evidence>
<reference evidence="2 3" key="1">
    <citation type="submission" date="2012-05" db="EMBL/GenBank/DDBJ databases">
        <title>Recombination and specialization in a pathogen metapopulation.</title>
        <authorList>
            <person name="Gardiner A."/>
            <person name="Kemen E."/>
            <person name="Schultz-Larsen T."/>
            <person name="MacLean D."/>
            <person name="Van Oosterhout C."/>
            <person name="Jones J.D.G."/>
        </authorList>
    </citation>
    <scope>NUCLEOTIDE SEQUENCE [LARGE SCALE GENOMIC DNA]</scope>
    <source>
        <strain evidence="2 3">Ac Nc2</strain>
    </source>
</reference>
<name>A0A024GF45_9STRA</name>
<feature type="region of interest" description="Disordered" evidence="1">
    <location>
        <begin position="201"/>
        <end position="226"/>
    </location>
</feature>
<gene>
    <name evidence="2" type="ORF">BN9_061950</name>
</gene>
<evidence type="ECO:0000313" key="2">
    <source>
        <dbReference type="EMBL" id="CCI45322.1"/>
    </source>
</evidence>
<evidence type="ECO:0000313" key="3">
    <source>
        <dbReference type="Proteomes" id="UP000053237"/>
    </source>
</evidence>
<dbReference type="STRING" id="65357.A0A024GF45"/>
<organism evidence="2 3">
    <name type="scientific">Albugo candida</name>
    <dbReference type="NCBI Taxonomy" id="65357"/>
    <lineage>
        <taxon>Eukaryota</taxon>
        <taxon>Sar</taxon>
        <taxon>Stramenopiles</taxon>
        <taxon>Oomycota</taxon>
        <taxon>Peronosporomycetes</taxon>
        <taxon>Albuginales</taxon>
        <taxon>Albuginaceae</taxon>
        <taxon>Albugo</taxon>
    </lineage>
</organism>
<dbReference type="Proteomes" id="UP000053237">
    <property type="component" value="Unassembled WGS sequence"/>
</dbReference>
<dbReference type="InParanoid" id="A0A024GF45"/>
<comment type="caution">
    <text evidence="2">The sequence shown here is derived from an EMBL/GenBank/DDBJ whole genome shotgun (WGS) entry which is preliminary data.</text>
</comment>
<sequence length="725" mass="80223">MTQITAISDIATAIIYDAVTELVESIVQDVSVTNDFKDASLITQSDEKHFGFESDQKVVLLTSLYSYDKFVDVTVEEVMSTIVSSILRNSENWTSALVTSEHGTEGEYLKDSRQCDVSFVNKVRSETKRYDAAQKASLNDTWQEGTTTNQRLIKGQVDSDDMCDPIEDTQCPAETMEVNLPKVTLYEKSSSLLVDISLSSTDSDDSDSYDDANASDNASASPISISPRSCYSDDSFPYSDFIDDKVQYQASSYLPGIPEISSKALHIAVSTKLGKYTTFDSRYTPSDSDTNDSVLTSSDGSFCVSCGSRSNIEEFEVEALSEMVPGIIPHEVGDEMKLVEPMEYTEHRPTIKSSSDSVSADSIFPDLGNLHITRYLRSKSYAPTSAPVSNFQRKEETNTSITETITGEQQSKLTPGCCVSTRYGLGTVVACGQEQGTSVIRLQCSTLPMLMYCRDTSNIHVIPAIRNDLVITPVGEGHVIDYMSRQRTYLVQIGNDANVSGKKRLERIFFETEIRRQESGRRNIMPSRFVPTTFRQKASDCKSIEARNRSQTCVQKPKATVDDRSHSGDKAYDESIQSNFLSGAFRRAVAASSELSNSTINYVSKWNLVGQYVQTKYGQGTIKSYDQMEKIVQLELASDGSVISMHVDDIQNQLKALIGMEVQTTKFGAGKVIAVRAADAIYTVLLHGKPAGKQSDTVYVHESDLCKAKRSSIGNLKYPKLKFWK</sequence>
<protein>
    <submittedName>
        <fullName evidence="2">Uncharacterized protein</fullName>
    </submittedName>
</protein>